<dbReference type="Gene3D" id="3.40.30.120">
    <property type="match status" value="1"/>
</dbReference>
<evidence type="ECO:0000256" key="3">
    <source>
        <dbReference type="ARBA" id="ARBA00022827"/>
    </source>
</evidence>
<keyword evidence="6" id="KW-1185">Reference proteome</keyword>
<dbReference type="NCBIfam" id="NF004780">
    <property type="entry name" value="PRK06126.1"/>
    <property type="match status" value="1"/>
</dbReference>
<dbReference type="InterPro" id="IPR050641">
    <property type="entry name" value="RIFMO-like"/>
</dbReference>
<protein>
    <submittedName>
        <fullName evidence="5">2-polyprenyl-6-methoxyphenol hydroxylase-like FAD-dependent oxidoreductase</fullName>
    </submittedName>
</protein>
<organism evidence="5 6">
    <name type="scientific">Eoetvoesiella caeni</name>
    <dbReference type="NCBI Taxonomy" id="645616"/>
    <lineage>
        <taxon>Bacteria</taxon>
        <taxon>Pseudomonadati</taxon>
        <taxon>Pseudomonadota</taxon>
        <taxon>Betaproteobacteria</taxon>
        <taxon>Burkholderiales</taxon>
        <taxon>Alcaligenaceae</taxon>
        <taxon>Eoetvoesiella</taxon>
    </lineage>
</organism>
<dbReference type="PRINTS" id="PR00420">
    <property type="entry name" value="RNGMNOXGNASE"/>
</dbReference>
<keyword evidence="2" id="KW-0285">Flavoprotein</keyword>
<feature type="domain" description="FAD-binding" evidence="4">
    <location>
        <begin position="4"/>
        <end position="368"/>
    </location>
</feature>
<evidence type="ECO:0000256" key="2">
    <source>
        <dbReference type="ARBA" id="ARBA00022630"/>
    </source>
</evidence>
<evidence type="ECO:0000256" key="1">
    <source>
        <dbReference type="ARBA" id="ARBA00001974"/>
    </source>
</evidence>
<dbReference type="Pfam" id="PF01494">
    <property type="entry name" value="FAD_binding_3"/>
    <property type="match status" value="1"/>
</dbReference>
<dbReference type="RefSeq" id="WP_113931472.1">
    <property type="nucleotide sequence ID" value="NZ_JACCEU010000001.1"/>
</dbReference>
<dbReference type="SUPFAM" id="SSF51905">
    <property type="entry name" value="FAD/NAD(P)-binding domain"/>
    <property type="match status" value="1"/>
</dbReference>
<dbReference type="Gene3D" id="3.30.9.10">
    <property type="entry name" value="D-Amino Acid Oxidase, subunit A, domain 2"/>
    <property type="match status" value="1"/>
</dbReference>
<dbReference type="PANTHER" id="PTHR43004:SF19">
    <property type="entry name" value="BINDING MONOOXYGENASE, PUTATIVE (JCVI)-RELATED"/>
    <property type="match status" value="1"/>
</dbReference>
<evidence type="ECO:0000313" key="5">
    <source>
        <dbReference type="EMBL" id="RBP43171.1"/>
    </source>
</evidence>
<sequence>MQYDCDVLIAGAGPVGLFLAAELGMRGLSVQLFDDKSGTSSHPAANANSARTMEHYRRLGISAEVRSLGLPGDHPTDVAYFTRLSQHELARLHQPGSADAPAKVRDMEFLWPTPELPHRCSQLYIEPALLKAAKRNPAAQVHYNAAVQGLEQDKESVTAAIAHADGRISSCRAKYLIGCDGPRSTVRGLLGLHYTGTAGEKREFMGGRMAAAYFDSPELHSILKDKRAWQYWTLNHQQRSLIIAVDGRSRYTINIQLREGAQPSSDDVERHLANAIGVSVPFDLISNTSWTAGFALVAEKMRQGRVFLAGDSAHLFTPTGGMGYNTGIEDAANLAWKLEALVKGHGHSELANSYEAERKPVAGRNTEFARQFADSIGYVRLPGALENDDAAGRAARQAVGAHLNFHAHKEFVIPGVQLGTRYEDSPLVSTEAGSPPPDTANLYLPSGRPGHRAPHVWLDDGSSLYDHFGQGFTLLRLGAGARRPAHELAGLQAHGHLVDRAVESDEARDLYAADYVLVRPDQHIAWRGNVLGEELGHALKKSLGHTQP</sequence>
<name>A0A366HLU2_9BURK</name>
<dbReference type="InterPro" id="IPR036188">
    <property type="entry name" value="FAD/NAD-bd_sf"/>
</dbReference>
<comment type="caution">
    <text evidence="5">The sequence shown here is derived from an EMBL/GenBank/DDBJ whole genome shotgun (WGS) entry which is preliminary data.</text>
</comment>
<dbReference type="GO" id="GO:0071949">
    <property type="term" value="F:FAD binding"/>
    <property type="evidence" value="ECO:0007669"/>
    <property type="project" value="InterPro"/>
</dbReference>
<evidence type="ECO:0000313" key="6">
    <source>
        <dbReference type="Proteomes" id="UP000253628"/>
    </source>
</evidence>
<keyword evidence="3" id="KW-0274">FAD</keyword>
<dbReference type="Pfam" id="PF21274">
    <property type="entry name" value="Rng_hyd_C"/>
    <property type="match status" value="1"/>
</dbReference>
<evidence type="ECO:0000259" key="4">
    <source>
        <dbReference type="Pfam" id="PF01494"/>
    </source>
</evidence>
<dbReference type="InterPro" id="IPR002938">
    <property type="entry name" value="FAD-bd"/>
</dbReference>
<dbReference type="OrthoDB" id="3443359at2"/>
<proteinExistence type="predicted"/>
<accession>A0A366HLU2</accession>
<dbReference type="GO" id="GO:0016709">
    <property type="term" value="F:oxidoreductase activity, acting on paired donors, with incorporation or reduction of molecular oxygen, NAD(P)H as one donor, and incorporation of one atom of oxygen"/>
    <property type="evidence" value="ECO:0007669"/>
    <property type="project" value="UniProtKB-ARBA"/>
</dbReference>
<dbReference type="Proteomes" id="UP000253628">
    <property type="component" value="Unassembled WGS sequence"/>
</dbReference>
<comment type="cofactor">
    <cofactor evidence="1">
        <name>FAD</name>
        <dbReference type="ChEBI" id="CHEBI:57692"/>
    </cofactor>
</comment>
<dbReference type="Gene3D" id="3.50.50.60">
    <property type="entry name" value="FAD/NAD(P)-binding domain"/>
    <property type="match status" value="1"/>
</dbReference>
<reference evidence="5 6" key="1">
    <citation type="submission" date="2018-06" db="EMBL/GenBank/DDBJ databases">
        <title>Genomic Encyclopedia of Type Strains, Phase IV (KMG-IV): sequencing the most valuable type-strain genomes for metagenomic binning, comparative biology and taxonomic classification.</title>
        <authorList>
            <person name="Goeker M."/>
        </authorList>
    </citation>
    <scope>NUCLEOTIDE SEQUENCE [LARGE SCALE GENOMIC DNA]</scope>
    <source>
        <strain evidence="5 6">DSM 25520</strain>
    </source>
</reference>
<dbReference type="PANTHER" id="PTHR43004">
    <property type="entry name" value="TRK SYSTEM POTASSIUM UPTAKE PROTEIN"/>
    <property type="match status" value="1"/>
</dbReference>
<dbReference type="AlphaFoldDB" id="A0A366HLU2"/>
<dbReference type="EMBL" id="QNRQ01000001">
    <property type="protein sequence ID" value="RBP43171.1"/>
    <property type="molecule type" value="Genomic_DNA"/>
</dbReference>
<gene>
    <name evidence="5" type="ORF">DFR37_101299</name>
</gene>